<dbReference type="FunFam" id="3.40.50.300:FF:000006">
    <property type="entry name" value="DNA-binding transcriptional regulator NtrC"/>
    <property type="match status" value="1"/>
</dbReference>
<sequence length="468" mass="53445">MNEIHLNKALRNCLEAIHTFVFVNKFGIIEYINQNYCDLLGIKKEDAIGRNVEDIIPGTRLDVVVKTGKEEVGEIMKFFNHKTQKDIYLVANRIPVIENRQVIGAIGQTTIQDVSLVERLSEEIESLKNKKEYYEEQLNELRQKKYSLSSIIGKSRSIVELKKVITDISDSSLSVLITGETGTGKEVFANTIHRLSSRHDKNFVKINCAAIPKDLLESELFGYEEGAFTGASKKGKIGKFELANNGTLLLDEIGEMPLFLQSKLLRVLQEKEVERVGGTKPIKLNVRIICSTNKDIQELIQKGVFRADLYYRINIVELEIPPLRERLDDIPFLCEHFINKINDEENLNITGIEGNVLEMFKMYSWKGNVRELEHVLERACVMASHGQLKEKDFKFLISRINVEKNSFDEDAIGLLESTKNRSEKEEIIRILIKTNGNKSLTAKILNISRSTLYEKIKSTISKHKIIET</sequence>
<dbReference type="Gene3D" id="3.40.50.300">
    <property type="entry name" value="P-loop containing nucleotide triphosphate hydrolases"/>
    <property type="match status" value="1"/>
</dbReference>
<dbReference type="Proteomes" id="UP000422764">
    <property type="component" value="Chromosome"/>
</dbReference>
<protein>
    <submittedName>
        <fullName evidence="8">PAS domain-containing protein</fullName>
    </submittedName>
</protein>
<feature type="coiled-coil region" evidence="5">
    <location>
        <begin position="117"/>
        <end position="144"/>
    </location>
</feature>
<dbReference type="Pfam" id="PF02954">
    <property type="entry name" value="HTH_8"/>
    <property type="match status" value="1"/>
</dbReference>
<dbReference type="SMART" id="SM00091">
    <property type="entry name" value="PAS"/>
    <property type="match status" value="1"/>
</dbReference>
<evidence type="ECO:0000256" key="3">
    <source>
        <dbReference type="ARBA" id="ARBA00023015"/>
    </source>
</evidence>
<evidence type="ECO:0000313" key="9">
    <source>
        <dbReference type="Proteomes" id="UP000422764"/>
    </source>
</evidence>
<dbReference type="InterPro" id="IPR003593">
    <property type="entry name" value="AAA+_ATPase"/>
</dbReference>
<proteinExistence type="predicted"/>
<evidence type="ECO:0000313" key="8">
    <source>
        <dbReference type="EMBL" id="QGU94562.1"/>
    </source>
</evidence>
<dbReference type="InterPro" id="IPR025943">
    <property type="entry name" value="Sigma_54_int_dom_ATP-bd_2"/>
</dbReference>
<dbReference type="SUPFAM" id="SSF55785">
    <property type="entry name" value="PYP-like sensor domain (PAS domain)"/>
    <property type="match status" value="1"/>
</dbReference>
<name>A0A6I6ELD9_9CLOT</name>
<dbReference type="CDD" id="cd00130">
    <property type="entry name" value="PAS"/>
    <property type="match status" value="1"/>
</dbReference>
<keyword evidence="2" id="KW-0067">ATP-binding</keyword>
<dbReference type="GO" id="GO:0006355">
    <property type="term" value="P:regulation of DNA-templated transcription"/>
    <property type="evidence" value="ECO:0007669"/>
    <property type="project" value="InterPro"/>
</dbReference>
<evidence type="ECO:0000256" key="5">
    <source>
        <dbReference type="SAM" id="Coils"/>
    </source>
</evidence>
<keyword evidence="4" id="KW-0804">Transcription</keyword>
<dbReference type="AlphaFoldDB" id="A0A6I6ELD9"/>
<evidence type="ECO:0000256" key="4">
    <source>
        <dbReference type="ARBA" id="ARBA00023163"/>
    </source>
</evidence>
<dbReference type="GO" id="GO:0043565">
    <property type="term" value="F:sequence-specific DNA binding"/>
    <property type="evidence" value="ECO:0007669"/>
    <property type="project" value="InterPro"/>
</dbReference>
<dbReference type="InterPro" id="IPR025662">
    <property type="entry name" value="Sigma_54_int_dom_ATP-bd_1"/>
</dbReference>
<dbReference type="SMART" id="SM00382">
    <property type="entry name" value="AAA"/>
    <property type="match status" value="1"/>
</dbReference>
<dbReference type="GO" id="GO:0005524">
    <property type="term" value="F:ATP binding"/>
    <property type="evidence" value="ECO:0007669"/>
    <property type="project" value="UniProtKB-KW"/>
</dbReference>
<keyword evidence="3" id="KW-0805">Transcription regulation</keyword>
<dbReference type="Pfam" id="PF25601">
    <property type="entry name" value="AAA_lid_14"/>
    <property type="match status" value="1"/>
</dbReference>
<accession>A0A6I6ELD9</accession>
<dbReference type="PROSITE" id="PS00675">
    <property type="entry name" value="SIGMA54_INTERACT_1"/>
    <property type="match status" value="1"/>
</dbReference>
<dbReference type="Gene3D" id="1.10.10.60">
    <property type="entry name" value="Homeodomain-like"/>
    <property type="match status" value="1"/>
</dbReference>
<evidence type="ECO:0000259" key="6">
    <source>
        <dbReference type="PROSITE" id="PS50045"/>
    </source>
</evidence>
<feature type="domain" description="PAS" evidence="7">
    <location>
        <begin position="2"/>
        <end position="56"/>
    </location>
</feature>
<keyword evidence="9" id="KW-1185">Reference proteome</keyword>
<dbReference type="SUPFAM" id="SSF46689">
    <property type="entry name" value="Homeodomain-like"/>
    <property type="match status" value="1"/>
</dbReference>
<dbReference type="PANTHER" id="PTHR32071">
    <property type="entry name" value="TRANSCRIPTIONAL REGULATORY PROTEIN"/>
    <property type="match status" value="1"/>
</dbReference>
<dbReference type="PROSITE" id="PS50045">
    <property type="entry name" value="SIGMA54_INTERACT_4"/>
    <property type="match status" value="1"/>
</dbReference>
<dbReference type="PANTHER" id="PTHR32071:SF57">
    <property type="entry name" value="C4-DICARBOXYLATE TRANSPORT TRANSCRIPTIONAL REGULATORY PROTEIN DCTD"/>
    <property type="match status" value="1"/>
</dbReference>
<dbReference type="Pfam" id="PF13426">
    <property type="entry name" value="PAS_9"/>
    <property type="match status" value="1"/>
</dbReference>
<dbReference type="InterPro" id="IPR035965">
    <property type="entry name" value="PAS-like_dom_sf"/>
</dbReference>
<dbReference type="Gene3D" id="3.30.450.20">
    <property type="entry name" value="PAS domain"/>
    <property type="match status" value="1"/>
</dbReference>
<dbReference type="SUPFAM" id="SSF52540">
    <property type="entry name" value="P-loop containing nucleoside triphosphate hydrolases"/>
    <property type="match status" value="1"/>
</dbReference>
<evidence type="ECO:0000259" key="7">
    <source>
        <dbReference type="PROSITE" id="PS50112"/>
    </source>
</evidence>
<dbReference type="PROSITE" id="PS50112">
    <property type="entry name" value="PAS"/>
    <property type="match status" value="1"/>
</dbReference>
<dbReference type="Gene3D" id="1.10.8.60">
    <property type="match status" value="1"/>
</dbReference>
<dbReference type="InterPro" id="IPR002078">
    <property type="entry name" value="Sigma_54_int"/>
</dbReference>
<dbReference type="InterPro" id="IPR000014">
    <property type="entry name" value="PAS"/>
</dbReference>
<evidence type="ECO:0000256" key="1">
    <source>
        <dbReference type="ARBA" id="ARBA00022741"/>
    </source>
</evidence>
<reference evidence="8 9" key="1">
    <citation type="submission" date="2019-12" db="EMBL/GenBank/DDBJ databases">
        <title>Genome sequenceing of Clostridium bovifaecis.</title>
        <authorList>
            <person name="Yao Y."/>
        </authorList>
    </citation>
    <scope>NUCLEOTIDE SEQUENCE [LARGE SCALE GENOMIC DNA]</scope>
    <source>
        <strain evidence="8 9">BXX</strain>
    </source>
</reference>
<evidence type="ECO:0000256" key="2">
    <source>
        <dbReference type="ARBA" id="ARBA00022840"/>
    </source>
</evidence>
<keyword evidence="5" id="KW-0175">Coiled coil</keyword>
<dbReference type="CDD" id="cd00009">
    <property type="entry name" value="AAA"/>
    <property type="match status" value="1"/>
</dbReference>
<dbReference type="Pfam" id="PF00158">
    <property type="entry name" value="Sigma54_activat"/>
    <property type="match status" value="1"/>
</dbReference>
<keyword evidence="1" id="KW-0547">Nucleotide-binding</keyword>
<dbReference type="InterPro" id="IPR002197">
    <property type="entry name" value="HTH_Fis"/>
</dbReference>
<gene>
    <name evidence="8" type="ORF">GOM49_05135</name>
</gene>
<dbReference type="EMBL" id="CP046522">
    <property type="protein sequence ID" value="QGU94562.1"/>
    <property type="molecule type" value="Genomic_DNA"/>
</dbReference>
<dbReference type="PROSITE" id="PS00676">
    <property type="entry name" value="SIGMA54_INTERACT_2"/>
    <property type="match status" value="1"/>
</dbReference>
<dbReference type="InterPro" id="IPR009057">
    <property type="entry name" value="Homeodomain-like_sf"/>
</dbReference>
<dbReference type="NCBIfam" id="TIGR00229">
    <property type="entry name" value="sensory_box"/>
    <property type="match status" value="1"/>
</dbReference>
<organism evidence="8 9">
    <name type="scientific">Clostridium bovifaecis</name>
    <dbReference type="NCBI Taxonomy" id="2184719"/>
    <lineage>
        <taxon>Bacteria</taxon>
        <taxon>Bacillati</taxon>
        <taxon>Bacillota</taxon>
        <taxon>Clostridia</taxon>
        <taxon>Eubacteriales</taxon>
        <taxon>Clostridiaceae</taxon>
        <taxon>Clostridium</taxon>
    </lineage>
</organism>
<feature type="domain" description="Sigma-54 factor interaction" evidence="6">
    <location>
        <begin position="151"/>
        <end position="381"/>
    </location>
</feature>
<dbReference type="InterPro" id="IPR027417">
    <property type="entry name" value="P-loop_NTPase"/>
</dbReference>
<dbReference type="InterPro" id="IPR058031">
    <property type="entry name" value="AAA_lid_NorR"/>
</dbReference>